<feature type="compositionally biased region" description="Basic and acidic residues" evidence="3">
    <location>
        <begin position="98"/>
        <end position="112"/>
    </location>
</feature>
<keyword evidence="2" id="KW-0949">S-adenosyl-L-methionine</keyword>
<dbReference type="GO" id="GO:0032259">
    <property type="term" value="P:methylation"/>
    <property type="evidence" value="ECO:0007669"/>
    <property type="project" value="UniProtKB-KW"/>
</dbReference>
<evidence type="ECO:0000256" key="3">
    <source>
        <dbReference type="SAM" id="MobiDB-lite"/>
    </source>
</evidence>
<feature type="compositionally biased region" description="Acidic residues" evidence="3">
    <location>
        <begin position="88"/>
        <end position="97"/>
    </location>
</feature>
<dbReference type="PANTHER" id="PTHR23108">
    <property type="entry name" value="METHYLTRANSFERASE-RELATED"/>
    <property type="match status" value="1"/>
</dbReference>
<evidence type="ECO:0000256" key="2">
    <source>
        <dbReference type="ARBA" id="ARBA00022691"/>
    </source>
</evidence>
<dbReference type="CDD" id="cd02440">
    <property type="entry name" value="AdoMet_MTases"/>
    <property type="match status" value="1"/>
</dbReference>
<dbReference type="AlphaFoldDB" id="A0A3P9L1S1"/>
<evidence type="ECO:0000313" key="4">
    <source>
        <dbReference type="Ensembl" id="ENSORLP00020014660.1"/>
    </source>
</evidence>
<dbReference type="Ensembl" id="ENSORLT00020022474.1">
    <property type="protein sequence ID" value="ENSORLP00020014660.1"/>
    <property type="gene ID" value="ENSORLG00020015677.1"/>
</dbReference>
<evidence type="ECO:0000256" key="1">
    <source>
        <dbReference type="ARBA" id="ARBA00022603"/>
    </source>
</evidence>
<dbReference type="GO" id="GO:0008276">
    <property type="term" value="F:protein methyltransferase activity"/>
    <property type="evidence" value="ECO:0007669"/>
    <property type="project" value="InterPro"/>
</dbReference>
<feature type="region of interest" description="Disordered" evidence="3">
    <location>
        <begin position="67"/>
        <end position="136"/>
    </location>
</feature>
<dbReference type="PANTHER" id="PTHR23108:SF0">
    <property type="entry name" value="METHYLTRANSFERASE-LIKE PROTEIN 22"/>
    <property type="match status" value="1"/>
</dbReference>
<organism evidence="4 5">
    <name type="scientific">Oryzias latipes</name>
    <name type="common">Japanese rice fish</name>
    <name type="synonym">Japanese killifish</name>
    <dbReference type="NCBI Taxonomy" id="8090"/>
    <lineage>
        <taxon>Eukaryota</taxon>
        <taxon>Metazoa</taxon>
        <taxon>Chordata</taxon>
        <taxon>Craniata</taxon>
        <taxon>Vertebrata</taxon>
        <taxon>Euteleostomi</taxon>
        <taxon>Actinopterygii</taxon>
        <taxon>Neopterygii</taxon>
        <taxon>Teleostei</taxon>
        <taxon>Neoteleostei</taxon>
        <taxon>Acanthomorphata</taxon>
        <taxon>Ovalentaria</taxon>
        <taxon>Atherinomorphae</taxon>
        <taxon>Beloniformes</taxon>
        <taxon>Adrianichthyidae</taxon>
        <taxon>Oryziinae</taxon>
        <taxon>Oryzias</taxon>
    </lineage>
</organism>
<dbReference type="SUPFAM" id="SSF53335">
    <property type="entry name" value="S-adenosyl-L-methionine-dependent methyltransferases"/>
    <property type="match status" value="1"/>
</dbReference>
<protein>
    <submittedName>
        <fullName evidence="4">Methyltransferase like 22</fullName>
    </submittedName>
</protein>
<dbReference type="Gene3D" id="3.40.50.150">
    <property type="entry name" value="Vaccinia Virus protein VP39"/>
    <property type="match status" value="1"/>
</dbReference>
<dbReference type="InterPro" id="IPR038899">
    <property type="entry name" value="METTL22"/>
</dbReference>
<accession>A0A3P9L1S1</accession>
<keyword evidence="1" id="KW-0489">Methyltransferase</keyword>
<keyword evidence="1" id="KW-0808">Transferase</keyword>
<dbReference type="Proteomes" id="UP000265180">
    <property type="component" value="Chromosome 8"/>
</dbReference>
<dbReference type="Pfam" id="PF10294">
    <property type="entry name" value="Methyltransf_16"/>
    <property type="match status" value="1"/>
</dbReference>
<name>A0A3P9L1S1_ORYLA</name>
<reference evidence="4" key="3">
    <citation type="submission" date="2025-08" db="UniProtKB">
        <authorList>
            <consortium name="Ensembl"/>
        </authorList>
    </citation>
    <scope>IDENTIFICATION</scope>
    <source>
        <strain evidence="4">HNI</strain>
    </source>
</reference>
<reference evidence="4 5" key="2">
    <citation type="submission" date="2017-04" db="EMBL/GenBank/DDBJ databases">
        <title>CpG methylation of centromeres and impact of large insertions on vertebrate speciation.</title>
        <authorList>
            <person name="Ichikawa K."/>
            <person name="Yoshimura J."/>
            <person name="Morishita S."/>
        </authorList>
    </citation>
    <scope>NUCLEOTIDE SEQUENCE</scope>
    <source>
        <strain evidence="4 5">HNI</strain>
    </source>
</reference>
<sequence>MVVVVALRVVAALRGAPMDHVTFQSDMVLSDVHMHLPSAGSLMPGLDSAVFVSRFRILLENHDSGDLRKTVEEEEERPQEDRRVEEEPKLDEDGDLDLTDRPRRDPKEDSGRDPVCPVILKRSDPKLEQEQQNTEAEDGCAFENVLKIEHAMATPLEDVGKQVWRGALFLADFILSRPDVFRGATVLELGSGTGLTSIVMATTARTVYCTDVGDDILRLCRRNVSLNHRLMEPSGGEVRVRQLDWLQHGFCTEAEGEFSWTEEDVADLYDNTSFIIAADVCYDDHLTEGLFRTLFHLCSHMSHPCTIFISIEKRLNFSLRHMDVCCEAYTHFLRCLQRLQQTDDRRCCFTFEKLTSNFAQLLLYERVEQLELWKLTCTPPSEKKDPHPPPPAAPPLEALTCPCSHAPPQRLPTAGSEFPPA</sequence>
<reference evidence="4" key="4">
    <citation type="submission" date="2025-09" db="UniProtKB">
        <authorList>
            <consortium name="Ensembl"/>
        </authorList>
    </citation>
    <scope>IDENTIFICATION</scope>
    <source>
        <strain evidence="4">HNI</strain>
    </source>
</reference>
<reference key="1">
    <citation type="journal article" date="2007" name="Nature">
        <title>The medaka draft genome and insights into vertebrate genome evolution.</title>
        <authorList>
            <person name="Kasahara M."/>
            <person name="Naruse K."/>
            <person name="Sasaki S."/>
            <person name="Nakatani Y."/>
            <person name="Qu W."/>
            <person name="Ahsan B."/>
            <person name="Yamada T."/>
            <person name="Nagayasu Y."/>
            <person name="Doi K."/>
            <person name="Kasai Y."/>
            <person name="Jindo T."/>
            <person name="Kobayashi D."/>
            <person name="Shimada A."/>
            <person name="Toyoda A."/>
            <person name="Kuroki Y."/>
            <person name="Fujiyama A."/>
            <person name="Sasaki T."/>
            <person name="Shimizu A."/>
            <person name="Asakawa S."/>
            <person name="Shimizu N."/>
            <person name="Hashimoto S."/>
            <person name="Yang J."/>
            <person name="Lee Y."/>
            <person name="Matsushima K."/>
            <person name="Sugano S."/>
            <person name="Sakaizumi M."/>
            <person name="Narita T."/>
            <person name="Ohishi K."/>
            <person name="Haga S."/>
            <person name="Ohta F."/>
            <person name="Nomoto H."/>
            <person name="Nogata K."/>
            <person name="Morishita T."/>
            <person name="Endo T."/>
            <person name="Shin-I T."/>
            <person name="Takeda H."/>
            <person name="Morishita S."/>
            <person name="Kohara Y."/>
        </authorList>
    </citation>
    <scope>NUCLEOTIDE SEQUENCE [LARGE SCALE GENOMIC DNA]</scope>
    <source>
        <strain>Hd-rR</strain>
    </source>
</reference>
<dbReference type="InterPro" id="IPR019410">
    <property type="entry name" value="Methyltransf_16"/>
</dbReference>
<proteinExistence type="predicted"/>
<dbReference type="InterPro" id="IPR029063">
    <property type="entry name" value="SAM-dependent_MTases_sf"/>
</dbReference>
<evidence type="ECO:0000313" key="5">
    <source>
        <dbReference type="Proteomes" id="UP000265180"/>
    </source>
</evidence>